<feature type="domain" description="Major facilitator superfamily (MFS) profile" evidence="8">
    <location>
        <begin position="52"/>
        <end position="530"/>
    </location>
</feature>
<dbReference type="InterPro" id="IPR020846">
    <property type="entry name" value="MFS_dom"/>
</dbReference>
<reference evidence="9 10" key="1">
    <citation type="journal article" date="2023" name="Insect Mol. Biol.">
        <title>Genome sequencing provides insights into the evolution of gene families encoding plant cell wall-degrading enzymes in longhorned beetles.</title>
        <authorList>
            <person name="Shin N.R."/>
            <person name="Okamura Y."/>
            <person name="Kirsch R."/>
            <person name="Pauchet Y."/>
        </authorList>
    </citation>
    <scope>NUCLEOTIDE SEQUENCE [LARGE SCALE GENOMIC DNA]</scope>
    <source>
        <strain evidence="9">EAD_L_NR</strain>
    </source>
</reference>
<keyword evidence="10" id="KW-1185">Reference proteome</keyword>
<protein>
    <recommendedName>
        <fullName evidence="8">Major facilitator superfamily (MFS) profile domain-containing protein</fullName>
    </recommendedName>
</protein>
<feature type="transmembrane region" description="Helical" evidence="7">
    <location>
        <begin position="498"/>
        <end position="520"/>
    </location>
</feature>
<accession>A0AAV8VZ29</accession>
<feature type="transmembrane region" description="Helical" evidence="7">
    <location>
        <begin position="1402"/>
        <end position="1422"/>
    </location>
</feature>
<keyword evidence="4 7" id="KW-0812">Transmembrane</keyword>
<dbReference type="PROSITE" id="PS50850">
    <property type="entry name" value="MFS"/>
    <property type="match status" value="3"/>
</dbReference>
<feature type="transmembrane region" description="Helical" evidence="7">
    <location>
        <begin position="48"/>
        <end position="65"/>
    </location>
</feature>
<evidence type="ECO:0000256" key="7">
    <source>
        <dbReference type="SAM" id="Phobius"/>
    </source>
</evidence>
<feature type="transmembrane region" description="Helical" evidence="7">
    <location>
        <begin position="1077"/>
        <end position="1094"/>
    </location>
</feature>
<dbReference type="GO" id="GO:0022857">
    <property type="term" value="F:transmembrane transporter activity"/>
    <property type="evidence" value="ECO:0007669"/>
    <property type="project" value="InterPro"/>
</dbReference>
<dbReference type="Gene3D" id="1.20.1250.20">
    <property type="entry name" value="MFS general substrate transporter like domains"/>
    <property type="match status" value="3"/>
</dbReference>
<feature type="transmembrane region" description="Helical" evidence="7">
    <location>
        <begin position="177"/>
        <end position="198"/>
    </location>
</feature>
<feature type="transmembrane region" description="Helical" evidence="7">
    <location>
        <begin position="859"/>
        <end position="877"/>
    </location>
</feature>
<feature type="transmembrane region" description="Helical" evidence="7">
    <location>
        <begin position="787"/>
        <end position="805"/>
    </location>
</feature>
<feature type="transmembrane region" description="Helical" evidence="7">
    <location>
        <begin position="1461"/>
        <end position="1479"/>
    </location>
</feature>
<feature type="transmembrane region" description="Helical" evidence="7">
    <location>
        <begin position="665"/>
        <end position="686"/>
    </location>
</feature>
<feature type="transmembrane region" description="Helical" evidence="7">
    <location>
        <begin position="1266"/>
        <end position="1286"/>
    </location>
</feature>
<dbReference type="EMBL" id="JANEYG010000020">
    <property type="protein sequence ID" value="KAJ8919146.1"/>
    <property type="molecule type" value="Genomic_DNA"/>
</dbReference>
<feature type="transmembrane region" description="Helical" evidence="7">
    <location>
        <begin position="1372"/>
        <end position="1390"/>
    </location>
</feature>
<feature type="transmembrane region" description="Helical" evidence="7">
    <location>
        <begin position="394"/>
        <end position="414"/>
    </location>
</feature>
<keyword evidence="3" id="KW-0813">Transport</keyword>
<feature type="transmembrane region" description="Helical" evidence="7">
    <location>
        <begin position="1176"/>
        <end position="1195"/>
    </location>
</feature>
<dbReference type="InterPro" id="IPR005828">
    <property type="entry name" value="MFS_sugar_transport-like"/>
</dbReference>
<dbReference type="InterPro" id="IPR036259">
    <property type="entry name" value="MFS_trans_sf"/>
</dbReference>
<feature type="domain" description="Major facilitator superfamily (MFS) profile" evidence="8">
    <location>
        <begin position="1011"/>
        <end position="1483"/>
    </location>
</feature>
<dbReference type="Pfam" id="PF07690">
    <property type="entry name" value="MFS_1"/>
    <property type="match status" value="3"/>
</dbReference>
<feature type="transmembrane region" description="Helical" evidence="7">
    <location>
        <begin position="118"/>
        <end position="135"/>
    </location>
</feature>
<evidence type="ECO:0000313" key="10">
    <source>
        <dbReference type="Proteomes" id="UP001159042"/>
    </source>
</evidence>
<feature type="transmembrane region" description="Helical" evidence="7">
    <location>
        <begin position="1135"/>
        <end position="1156"/>
    </location>
</feature>
<keyword evidence="6 7" id="KW-0472">Membrane</keyword>
<keyword evidence="5 7" id="KW-1133">Transmembrane helix</keyword>
<feature type="transmembrane region" description="Helical" evidence="7">
    <location>
        <begin position="889"/>
        <end position="907"/>
    </location>
</feature>
<evidence type="ECO:0000313" key="9">
    <source>
        <dbReference type="EMBL" id="KAJ8919146.1"/>
    </source>
</evidence>
<comment type="similarity">
    <text evidence="2">Belongs to the major facilitator superfamily.</text>
</comment>
<name>A0AAV8VZ29_9CUCU</name>
<feature type="transmembrane region" description="Helical" evidence="7">
    <location>
        <begin position="532"/>
        <end position="552"/>
    </location>
</feature>
<feature type="transmembrane region" description="Helical" evidence="7">
    <location>
        <begin position="419"/>
        <end position="437"/>
    </location>
</feature>
<gene>
    <name evidence="9" type="ORF">NQ315_012132</name>
</gene>
<evidence type="ECO:0000256" key="3">
    <source>
        <dbReference type="ARBA" id="ARBA00022448"/>
    </source>
</evidence>
<comment type="subcellular location">
    <subcellularLocation>
        <location evidence="1">Membrane</location>
        <topology evidence="1">Multi-pass membrane protein</topology>
    </subcellularLocation>
</comment>
<feature type="transmembrane region" description="Helical" evidence="7">
    <location>
        <begin position="913"/>
        <end position="936"/>
    </location>
</feature>
<dbReference type="InterPro" id="IPR011701">
    <property type="entry name" value="MFS"/>
</dbReference>
<feature type="transmembrane region" description="Helical" evidence="7">
    <location>
        <begin position="443"/>
        <end position="464"/>
    </location>
</feature>
<feature type="transmembrane region" description="Helical" evidence="7">
    <location>
        <begin position="1100"/>
        <end position="1123"/>
    </location>
</feature>
<feature type="transmembrane region" description="Helical" evidence="7">
    <location>
        <begin position="218"/>
        <end position="237"/>
    </location>
</feature>
<dbReference type="SUPFAM" id="SSF103473">
    <property type="entry name" value="MFS general substrate transporter"/>
    <property type="match status" value="3"/>
</dbReference>
<evidence type="ECO:0000256" key="6">
    <source>
        <dbReference type="ARBA" id="ARBA00023136"/>
    </source>
</evidence>
<evidence type="ECO:0000256" key="5">
    <source>
        <dbReference type="ARBA" id="ARBA00022989"/>
    </source>
</evidence>
<dbReference type="FunFam" id="1.20.1250.20:FF:000232">
    <property type="entry name" value="Organic cation/carnitine transporter 7"/>
    <property type="match status" value="2"/>
</dbReference>
<dbReference type="Pfam" id="PF00083">
    <property type="entry name" value="Sugar_tr"/>
    <property type="match status" value="1"/>
</dbReference>
<evidence type="ECO:0000259" key="8">
    <source>
        <dbReference type="PROSITE" id="PS50850"/>
    </source>
</evidence>
<feature type="transmembrane region" description="Helical" evidence="7">
    <location>
        <begin position="147"/>
        <end position="165"/>
    </location>
</feature>
<feature type="transmembrane region" description="Helical" evidence="7">
    <location>
        <begin position="1347"/>
        <end position="1365"/>
    </location>
</feature>
<feature type="transmembrane region" description="Helical" evidence="7">
    <location>
        <begin position="577"/>
        <end position="596"/>
    </location>
</feature>
<feature type="transmembrane region" description="Helical" evidence="7">
    <location>
        <begin position="90"/>
        <end position="109"/>
    </location>
</feature>
<dbReference type="GO" id="GO:0016020">
    <property type="term" value="C:membrane"/>
    <property type="evidence" value="ECO:0007669"/>
    <property type="project" value="UniProtKB-SubCell"/>
</dbReference>
<feature type="transmembrane region" description="Helical" evidence="7">
    <location>
        <begin position="1053"/>
        <end position="1072"/>
    </location>
</feature>
<dbReference type="Proteomes" id="UP001159042">
    <property type="component" value="Unassembled WGS sequence"/>
</dbReference>
<organism evidence="9 10">
    <name type="scientific">Exocentrus adspersus</name>
    <dbReference type="NCBI Taxonomy" id="1586481"/>
    <lineage>
        <taxon>Eukaryota</taxon>
        <taxon>Metazoa</taxon>
        <taxon>Ecdysozoa</taxon>
        <taxon>Arthropoda</taxon>
        <taxon>Hexapoda</taxon>
        <taxon>Insecta</taxon>
        <taxon>Pterygota</taxon>
        <taxon>Neoptera</taxon>
        <taxon>Endopterygota</taxon>
        <taxon>Coleoptera</taxon>
        <taxon>Polyphaga</taxon>
        <taxon>Cucujiformia</taxon>
        <taxon>Chrysomeloidea</taxon>
        <taxon>Cerambycidae</taxon>
        <taxon>Lamiinae</taxon>
        <taxon>Acanthocinini</taxon>
        <taxon>Exocentrus</taxon>
    </lineage>
</organism>
<feature type="transmembrane region" description="Helical" evidence="7">
    <location>
        <begin position="605"/>
        <end position="622"/>
    </location>
</feature>
<proteinExistence type="inferred from homology"/>
<feature type="domain" description="Major facilitator superfamily (MFS) profile" evidence="8">
    <location>
        <begin position="539"/>
        <end position="1020"/>
    </location>
</feature>
<evidence type="ECO:0000256" key="1">
    <source>
        <dbReference type="ARBA" id="ARBA00004141"/>
    </source>
</evidence>
<feature type="transmembrane region" description="Helical" evidence="7">
    <location>
        <begin position="1429"/>
        <end position="1449"/>
    </location>
</feature>
<evidence type="ECO:0000256" key="2">
    <source>
        <dbReference type="ARBA" id="ARBA00008335"/>
    </source>
</evidence>
<dbReference type="PANTHER" id="PTHR23511:SF36">
    <property type="entry name" value="EG:BACR7A4.13 PROTEIN-RELATED"/>
    <property type="match status" value="1"/>
</dbReference>
<evidence type="ECO:0000256" key="4">
    <source>
        <dbReference type="ARBA" id="ARBA00022692"/>
    </source>
</evidence>
<comment type="caution">
    <text evidence="9">The sequence shown here is derived from an EMBL/GenBank/DDBJ whole genome shotgun (WGS) entry which is preliminary data.</text>
</comment>
<feature type="transmembrane region" description="Helical" evidence="7">
    <location>
        <begin position="1009"/>
        <end position="1033"/>
    </location>
</feature>
<sequence length="1487" mass="164198">MVEDVHECFDQIIVSGKTHEPTKVTKKSDGSQAADFETAISATGFGKFNIILILAILPTAFAQVFESTSMSYVLPIAQCDLSLSLEDKGMLNAITFAGMISSGFIWGYICDVTGRKRVMIFGYLLDGFFMLMASSSQNFTMLLVAKFFGGFIINGPFSAATSYLTEFHCSKYRARVHLVRGTIVSLANITLPLIAWIVLPQNVNFTLFDQFDFHSWNVFLLICSLAPLTSGVIFLFMPESPKFLMSAGRNEEALRVFQKIYKINKGKPANTYPIKVLVDENVLSKVTPNKDSVEKKMTKNIVSGLYTIKPLFCRPHVLRIVHVCMNTFIMFMSINTLKLWLPQLFQTINDYEYLHGGYSSSMCEMLENTITESANNSTSCSVNLDNSSVYVKSIIVGCTSILSFFLAGTLISFLGKKRLIVSMAVIGGACATCIYFAQNADTVLALSSIFLALTGVCGNVLVTITLEMFPTFLRAMALSLHLTFSRIGSIVGNMVFPYLLYIGCAPPFFYIGSLTFDLKVASFEDAIRATEFGKFNIFLMLVTILPCFSQTFETTGMSYVVPVAQCDLNLTLEDKGALNAMIFAGMITSGFCWGYLSDTLGRKRIILYGYFLNAAVGILGSLAPNVTLLMLAKFFNGLLINGPFDAAASYLSEFHSSKYRAKVQLVRGTILSLANVIMPLLAWGILQRNLDFQIFNIIGKTINRSSLLSAVVYLFMPESPKFLMSAGRNEEALRVFQKVYRINTGNSTKTFPIRNLVEEAKNGTKKSTKKALLEGWHQIKYLFRIPYVLKLLLACTNCFMLMMSSNTLKLWLPQLFQAINDFKYNHNGESSNLCEMLEDLSPKKVSTSSCAVNLDNSSVYINSIIVGVSRIVAFLVAGPFVNLIGKKRLVIIVAIIGGAFSTSIYFAEDSETVLILSSMDIAFISLCENVLSTITLELFPTTLRQNCIAFFTYDEWTDRDNRCAGLCLLYPNTENKALATLLTANNDKQKGPSTFEDAVTVTGFGKFNILLLLITIPANFASVFETTTMSYIFSPAQCDLDLSLEDKGFLNSITYIGMISGAVIWGFLFDVLGRKKLLVCGFLLDGTFMMLSSFSQSIVPLIICKFLAGLIINGPFAAMSAYLSEFHCAKYRSKIQLTIGTVNTVGSMVLPLLAWAILPRSWDFHLFGGVYHSWNIYLLVCSIPAFYSGIVFLFLPESPKFLMTIGRNEKALKLFKKSLLSQYCIDIKELVDETTIASDSKYGGKVTANRSKIQALREGWQQISPLFHSPYLLQMVLVCVIQAGYVQSVNMIRLWLPQIFQAIEDYQLHHNGTTASLCTMLQQLTPKETVSGCTVNMDNASVYSNSLIVATVSLCCYLVAGFVINMAGKKKILIILGTVSSVACSCLYFSQATTVTIALSSVYIGLMSICVNVVLSVVVAIFPTTLRTLALSIAMMIARIGAVAGSLLFPVLLQTGCFETFFFVGGLVLCSALLCFILPDTENKDLK</sequence>
<dbReference type="PANTHER" id="PTHR23511">
    <property type="entry name" value="SYNAPTIC VESICLE GLYCOPROTEIN 2"/>
    <property type="match status" value="1"/>
</dbReference>